<dbReference type="OrthoDB" id="414546at2759"/>
<comment type="subcellular location">
    <subcellularLocation>
        <location evidence="1">Cytoplasm</location>
    </subcellularLocation>
</comment>
<feature type="domain" description="MI" evidence="8">
    <location>
        <begin position="142"/>
        <end position="263"/>
    </location>
</feature>
<dbReference type="InterPro" id="IPR039778">
    <property type="entry name" value="PDCD4"/>
</dbReference>
<evidence type="ECO:0000313" key="10">
    <source>
        <dbReference type="Proteomes" id="UP000288216"/>
    </source>
</evidence>
<keyword evidence="5" id="KW-0677">Repeat</keyword>
<comment type="caution">
    <text evidence="9">The sequence shown here is derived from an EMBL/GenBank/DDBJ whole genome shotgun (WGS) entry which is preliminary data.</text>
</comment>
<sequence length="447" mass="49306">MATEGKQGLAPDSCAPIKDGNKAEQDGSQMSREEELHEAHLSAKAKRKLRRNSSRDSESSRDSFSDNAEAPSSKGKMGDKKSRSGKGRGLPKKGGAGGKGVWGAAAQVYDVEQPDIRDPNYDDDKQGETVYQTVVPELDDHEFEKAVTPIIQEYFQHGDTKEVATLLAQLNLGNNKSKLPFLSVTMSLEGKASHRELMSRLLADLTGKRMSVEDVTLAFDRLLLDLPDLVIDTPEAPQMLGQFIARAMADCVLPAGFLNGYKGKVDCEQARVALDKATVLLSRERGMRLDSVWGLGGGLRPVKQLVKEMNLLLKEYLLSTDAAEAGLCLQNLEVPHFHHELVYEAVVMVLESTSGNASDLIVKLLKSFWESGFVTLDQMNRGFMRVFNTIQDISLDVPNSYSTLKRFVDHCHEQAVITKALHDQCPTRETRASVSEDERNCLVQAAQ</sequence>
<evidence type="ECO:0000256" key="3">
    <source>
        <dbReference type="ARBA" id="ARBA00014414"/>
    </source>
</evidence>
<feature type="compositionally biased region" description="Basic and acidic residues" evidence="7">
    <location>
        <begin position="53"/>
        <end position="64"/>
    </location>
</feature>
<evidence type="ECO:0000313" key="9">
    <source>
        <dbReference type="EMBL" id="GCB61587.1"/>
    </source>
</evidence>
<dbReference type="AlphaFoldDB" id="A0A401NL58"/>
<evidence type="ECO:0000256" key="4">
    <source>
        <dbReference type="ARBA" id="ARBA00022490"/>
    </source>
</evidence>
<evidence type="ECO:0000256" key="2">
    <source>
        <dbReference type="ARBA" id="ARBA00005497"/>
    </source>
</evidence>
<gene>
    <name evidence="9" type="ORF">scyTo_0014351</name>
</gene>
<organism evidence="9 10">
    <name type="scientific">Scyliorhinus torazame</name>
    <name type="common">Cloudy catshark</name>
    <name type="synonym">Catulus torazame</name>
    <dbReference type="NCBI Taxonomy" id="75743"/>
    <lineage>
        <taxon>Eukaryota</taxon>
        <taxon>Metazoa</taxon>
        <taxon>Chordata</taxon>
        <taxon>Craniata</taxon>
        <taxon>Vertebrata</taxon>
        <taxon>Chondrichthyes</taxon>
        <taxon>Elasmobranchii</taxon>
        <taxon>Galeomorphii</taxon>
        <taxon>Galeoidea</taxon>
        <taxon>Carcharhiniformes</taxon>
        <taxon>Scyliorhinidae</taxon>
        <taxon>Scyliorhinus</taxon>
    </lineage>
</organism>
<dbReference type="FunFam" id="1.25.40.180:FF:000008">
    <property type="entry name" value="Programmed cell death protein 4"/>
    <property type="match status" value="1"/>
</dbReference>
<dbReference type="Pfam" id="PF02847">
    <property type="entry name" value="MA3"/>
    <property type="match status" value="2"/>
</dbReference>
<feature type="compositionally biased region" description="Gly residues" evidence="7">
    <location>
        <begin position="92"/>
        <end position="101"/>
    </location>
</feature>
<keyword evidence="6" id="KW-0539">Nucleus</keyword>
<dbReference type="FunFam" id="1.25.40.180:FF:000009">
    <property type="entry name" value="programmed cell death protein 4"/>
    <property type="match status" value="1"/>
</dbReference>
<dbReference type="PANTHER" id="PTHR12626">
    <property type="entry name" value="PROGRAMMED CELL DEATH 4"/>
    <property type="match status" value="1"/>
</dbReference>
<dbReference type="GO" id="GO:0005634">
    <property type="term" value="C:nucleus"/>
    <property type="evidence" value="ECO:0007669"/>
    <property type="project" value="TreeGrafter"/>
</dbReference>
<dbReference type="InterPro" id="IPR016024">
    <property type="entry name" value="ARM-type_fold"/>
</dbReference>
<feature type="compositionally biased region" description="Basic and acidic residues" evidence="7">
    <location>
        <begin position="19"/>
        <end position="41"/>
    </location>
</feature>
<keyword evidence="4" id="KW-0963">Cytoplasm</keyword>
<dbReference type="STRING" id="75743.A0A401NL58"/>
<proteinExistence type="inferred from homology"/>
<name>A0A401NL58_SCYTO</name>
<protein>
    <recommendedName>
        <fullName evidence="3">Programmed cell death protein 4</fullName>
    </recommendedName>
</protein>
<accession>A0A401NL58</accession>
<reference evidence="9 10" key="1">
    <citation type="journal article" date="2018" name="Nat. Ecol. Evol.">
        <title>Shark genomes provide insights into elasmobranch evolution and the origin of vertebrates.</title>
        <authorList>
            <person name="Hara Y"/>
            <person name="Yamaguchi K"/>
            <person name="Onimaru K"/>
            <person name="Kadota M"/>
            <person name="Koyanagi M"/>
            <person name="Keeley SD"/>
            <person name="Tatsumi K"/>
            <person name="Tanaka K"/>
            <person name="Motone F"/>
            <person name="Kageyama Y"/>
            <person name="Nozu R"/>
            <person name="Adachi N"/>
            <person name="Nishimura O"/>
            <person name="Nakagawa R"/>
            <person name="Tanegashima C"/>
            <person name="Kiyatake I"/>
            <person name="Matsumoto R"/>
            <person name="Murakumo K"/>
            <person name="Nishida K"/>
            <person name="Terakita A"/>
            <person name="Kuratani S"/>
            <person name="Sato K"/>
            <person name="Hyodo S Kuraku.S."/>
        </authorList>
    </citation>
    <scope>NUCLEOTIDE SEQUENCE [LARGE SCALE GENOMIC DNA]</scope>
</reference>
<feature type="region of interest" description="Disordered" evidence="7">
    <location>
        <begin position="1"/>
        <end position="101"/>
    </location>
</feature>
<dbReference type="OMA" id="DHEFEKA"/>
<evidence type="ECO:0000256" key="1">
    <source>
        <dbReference type="ARBA" id="ARBA00004496"/>
    </source>
</evidence>
<dbReference type="GO" id="GO:0045892">
    <property type="term" value="P:negative regulation of DNA-templated transcription"/>
    <property type="evidence" value="ECO:0007669"/>
    <property type="project" value="InterPro"/>
</dbReference>
<dbReference type="Proteomes" id="UP000288216">
    <property type="component" value="Unassembled WGS sequence"/>
</dbReference>
<dbReference type="PANTHER" id="PTHR12626:SF4">
    <property type="entry name" value="PROGRAMMED CELL DEATH PROTEIN 4"/>
    <property type="match status" value="1"/>
</dbReference>
<evidence type="ECO:0000256" key="7">
    <source>
        <dbReference type="SAM" id="MobiDB-lite"/>
    </source>
</evidence>
<dbReference type="PROSITE" id="PS51366">
    <property type="entry name" value="MI"/>
    <property type="match status" value="2"/>
</dbReference>
<evidence type="ECO:0000256" key="5">
    <source>
        <dbReference type="ARBA" id="ARBA00022737"/>
    </source>
</evidence>
<feature type="domain" description="MI" evidence="8">
    <location>
        <begin position="304"/>
        <end position="427"/>
    </location>
</feature>
<evidence type="ECO:0000259" key="8">
    <source>
        <dbReference type="PROSITE" id="PS51366"/>
    </source>
</evidence>
<dbReference type="Gene3D" id="1.25.40.180">
    <property type="match status" value="2"/>
</dbReference>
<dbReference type="SMART" id="SM00544">
    <property type="entry name" value="MA3"/>
    <property type="match status" value="2"/>
</dbReference>
<comment type="similarity">
    <text evidence="2">Belongs to the PDCD4 family.</text>
</comment>
<keyword evidence="10" id="KW-1185">Reference proteome</keyword>
<dbReference type="InterPro" id="IPR003891">
    <property type="entry name" value="Initiation_fac_eIF4g_MI"/>
</dbReference>
<dbReference type="SUPFAM" id="SSF48371">
    <property type="entry name" value="ARM repeat"/>
    <property type="match status" value="2"/>
</dbReference>
<dbReference type="GO" id="GO:0005829">
    <property type="term" value="C:cytosol"/>
    <property type="evidence" value="ECO:0007669"/>
    <property type="project" value="TreeGrafter"/>
</dbReference>
<evidence type="ECO:0000256" key="6">
    <source>
        <dbReference type="ARBA" id="ARBA00023242"/>
    </source>
</evidence>
<dbReference type="EMBL" id="BFAA01007675">
    <property type="protein sequence ID" value="GCB61587.1"/>
    <property type="molecule type" value="Genomic_DNA"/>
</dbReference>
<feature type="compositionally biased region" description="Basic residues" evidence="7">
    <location>
        <begin position="43"/>
        <end position="52"/>
    </location>
</feature>